<evidence type="ECO:0000313" key="1">
    <source>
        <dbReference type="EnsemblMetazoa" id="CJA33120b.1"/>
    </source>
</evidence>
<keyword evidence="2" id="KW-1185">Reference proteome</keyword>
<sequence>MDKSVSKSKLFPEAPATKQLTALFSDTKSDSSLLAHLLFQLLCFFIRFSFHTIRHVFKFSINDKSLIYDGKLEVGITDFKKIIEYEKEKAKESTPVHLINAQNPLEAPKTPLVHVIRPRKTLLPTPTLEGVPAVRVSRPELYPNMPPHHGVPLPQNYSISPSSEPKIKLEPAFSAKKGFIFTPMPASPLSLPSIASKRELSEPNLSCDVTEEELKSARALRTPSEVSGSLLNRLNDDEDLPKKWLDAYKLTLEWNQDLKSELERVKQRFEKL</sequence>
<name>A0A8R1IIZ9_CAEJA</name>
<dbReference type="AlphaFoldDB" id="A0A8R1IIZ9"/>
<reference evidence="1" key="2">
    <citation type="submission" date="2022-06" db="UniProtKB">
        <authorList>
            <consortium name="EnsemblMetazoa"/>
        </authorList>
    </citation>
    <scope>IDENTIFICATION</scope>
    <source>
        <strain evidence="1">DF5081</strain>
    </source>
</reference>
<evidence type="ECO:0000313" key="2">
    <source>
        <dbReference type="Proteomes" id="UP000005237"/>
    </source>
</evidence>
<accession>A0A8R1IIZ9</accession>
<dbReference type="Proteomes" id="UP000005237">
    <property type="component" value="Unassembled WGS sequence"/>
</dbReference>
<organism evidence="1 2">
    <name type="scientific">Caenorhabditis japonica</name>
    <dbReference type="NCBI Taxonomy" id="281687"/>
    <lineage>
        <taxon>Eukaryota</taxon>
        <taxon>Metazoa</taxon>
        <taxon>Ecdysozoa</taxon>
        <taxon>Nematoda</taxon>
        <taxon>Chromadorea</taxon>
        <taxon>Rhabditida</taxon>
        <taxon>Rhabditina</taxon>
        <taxon>Rhabditomorpha</taxon>
        <taxon>Rhabditoidea</taxon>
        <taxon>Rhabditidae</taxon>
        <taxon>Peloderinae</taxon>
        <taxon>Caenorhabditis</taxon>
    </lineage>
</organism>
<reference evidence="2" key="1">
    <citation type="submission" date="2010-08" db="EMBL/GenBank/DDBJ databases">
        <authorList>
            <consortium name="Caenorhabditis japonica Sequencing Consortium"/>
            <person name="Wilson R.K."/>
        </authorList>
    </citation>
    <scope>NUCLEOTIDE SEQUENCE [LARGE SCALE GENOMIC DNA]</scope>
    <source>
        <strain evidence="2">DF5081</strain>
    </source>
</reference>
<dbReference type="EnsemblMetazoa" id="CJA33120b.1">
    <property type="protein sequence ID" value="CJA33120b.1"/>
    <property type="gene ID" value="WBGene00208967"/>
</dbReference>
<proteinExistence type="predicted"/>
<protein>
    <submittedName>
        <fullName evidence="1">Uncharacterized protein</fullName>
    </submittedName>
</protein>